<sequence length="138" mass="15398">MTEHDQSDSHLSRFRAIPCVNVLLGDKIPRPDRGVAEKDRWCRAMLILFKPWRTLADLKSPDTSWTDTFYATSFAAPALSVMNNMNIENECKDARNKYEELRKAGKVAPMLPGSDGAGHGTDIESFTNALGRDADLDI</sequence>
<dbReference type="Proteomes" id="UP001222325">
    <property type="component" value="Unassembled WGS sequence"/>
</dbReference>
<name>A0AAD6XI79_9AGAR</name>
<protein>
    <submittedName>
        <fullName evidence="1">Uncharacterized protein</fullName>
    </submittedName>
</protein>
<dbReference type="EMBL" id="JARJCN010000129">
    <property type="protein sequence ID" value="KAJ7070426.1"/>
    <property type="molecule type" value="Genomic_DNA"/>
</dbReference>
<reference evidence="1" key="1">
    <citation type="submission" date="2023-03" db="EMBL/GenBank/DDBJ databases">
        <title>Massive genome expansion in bonnet fungi (Mycena s.s.) driven by repeated elements and novel gene families across ecological guilds.</title>
        <authorList>
            <consortium name="Lawrence Berkeley National Laboratory"/>
            <person name="Harder C.B."/>
            <person name="Miyauchi S."/>
            <person name="Viragh M."/>
            <person name="Kuo A."/>
            <person name="Thoen E."/>
            <person name="Andreopoulos B."/>
            <person name="Lu D."/>
            <person name="Skrede I."/>
            <person name="Drula E."/>
            <person name="Henrissat B."/>
            <person name="Morin E."/>
            <person name="Kohler A."/>
            <person name="Barry K."/>
            <person name="LaButti K."/>
            <person name="Morin E."/>
            <person name="Salamov A."/>
            <person name="Lipzen A."/>
            <person name="Mereny Z."/>
            <person name="Hegedus B."/>
            <person name="Baldrian P."/>
            <person name="Stursova M."/>
            <person name="Weitz H."/>
            <person name="Taylor A."/>
            <person name="Grigoriev I.V."/>
            <person name="Nagy L.G."/>
            <person name="Martin F."/>
            <person name="Kauserud H."/>
        </authorList>
    </citation>
    <scope>NUCLEOTIDE SEQUENCE</scope>
    <source>
        <strain evidence="1">CBHHK173m</strain>
    </source>
</reference>
<evidence type="ECO:0000313" key="1">
    <source>
        <dbReference type="EMBL" id="KAJ7070426.1"/>
    </source>
</evidence>
<feature type="non-terminal residue" evidence="1">
    <location>
        <position position="138"/>
    </location>
</feature>
<keyword evidence="2" id="KW-1185">Reference proteome</keyword>
<evidence type="ECO:0000313" key="2">
    <source>
        <dbReference type="Proteomes" id="UP001222325"/>
    </source>
</evidence>
<dbReference type="AlphaFoldDB" id="A0AAD6XI79"/>
<comment type="caution">
    <text evidence="1">The sequence shown here is derived from an EMBL/GenBank/DDBJ whole genome shotgun (WGS) entry which is preliminary data.</text>
</comment>
<organism evidence="1 2">
    <name type="scientific">Mycena belliarum</name>
    <dbReference type="NCBI Taxonomy" id="1033014"/>
    <lineage>
        <taxon>Eukaryota</taxon>
        <taxon>Fungi</taxon>
        <taxon>Dikarya</taxon>
        <taxon>Basidiomycota</taxon>
        <taxon>Agaricomycotina</taxon>
        <taxon>Agaricomycetes</taxon>
        <taxon>Agaricomycetidae</taxon>
        <taxon>Agaricales</taxon>
        <taxon>Marasmiineae</taxon>
        <taxon>Mycenaceae</taxon>
        <taxon>Mycena</taxon>
    </lineage>
</organism>
<accession>A0AAD6XI79</accession>
<proteinExistence type="predicted"/>
<gene>
    <name evidence="1" type="ORF">B0H15DRAFT_793474</name>
</gene>